<dbReference type="EMBL" id="JEMA01000260">
    <property type="protein sequence ID" value="KYF72489.1"/>
    <property type="molecule type" value="Genomic_DNA"/>
</dbReference>
<name>A0A150QWU0_SORCE</name>
<evidence type="ECO:0000313" key="3">
    <source>
        <dbReference type="Proteomes" id="UP000075260"/>
    </source>
</evidence>
<comment type="caution">
    <text evidence="2">The sequence shown here is derived from an EMBL/GenBank/DDBJ whole genome shotgun (WGS) entry which is preliminary data.</text>
</comment>
<dbReference type="AlphaFoldDB" id="A0A150QWU0"/>
<protein>
    <submittedName>
        <fullName evidence="2">Uncharacterized protein</fullName>
    </submittedName>
</protein>
<evidence type="ECO:0000256" key="1">
    <source>
        <dbReference type="SAM" id="MobiDB-lite"/>
    </source>
</evidence>
<proteinExistence type="predicted"/>
<accession>A0A150QWU0</accession>
<sequence length="74" mass="7904">MGLISSRGDVPDEAAQPDSNVSHRTDRALDAVLASADLPLKYMGLRVLRSSMDTIRARAWMTSRSAGKALSTTG</sequence>
<organism evidence="2 3">
    <name type="scientific">Sorangium cellulosum</name>
    <name type="common">Polyangium cellulosum</name>
    <dbReference type="NCBI Taxonomy" id="56"/>
    <lineage>
        <taxon>Bacteria</taxon>
        <taxon>Pseudomonadati</taxon>
        <taxon>Myxococcota</taxon>
        <taxon>Polyangia</taxon>
        <taxon>Polyangiales</taxon>
        <taxon>Polyangiaceae</taxon>
        <taxon>Sorangium</taxon>
    </lineage>
</organism>
<evidence type="ECO:0000313" key="2">
    <source>
        <dbReference type="EMBL" id="KYF72489.1"/>
    </source>
</evidence>
<dbReference type="Proteomes" id="UP000075260">
    <property type="component" value="Unassembled WGS sequence"/>
</dbReference>
<gene>
    <name evidence="2" type="ORF">BE15_17150</name>
</gene>
<feature type="region of interest" description="Disordered" evidence="1">
    <location>
        <begin position="1"/>
        <end position="23"/>
    </location>
</feature>
<reference evidence="2 3" key="1">
    <citation type="submission" date="2014-02" db="EMBL/GenBank/DDBJ databases">
        <title>The small core and large imbalanced accessory genome model reveals a collaborative survival strategy of Sorangium cellulosum strains in nature.</title>
        <authorList>
            <person name="Han K."/>
            <person name="Peng R."/>
            <person name="Blom J."/>
            <person name="Li Y.-Z."/>
        </authorList>
    </citation>
    <scope>NUCLEOTIDE SEQUENCE [LARGE SCALE GENOMIC DNA]</scope>
    <source>
        <strain evidence="2 3">So0008-312</strain>
    </source>
</reference>